<gene>
    <name evidence="5" type="ORF">OSB1V03_LOCUS13098</name>
</gene>
<dbReference type="GO" id="GO:0005525">
    <property type="term" value="F:GTP binding"/>
    <property type="evidence" value="ECO:0007669"/>
    <property type="project" value="UniProtKB-KW"/>
</dbReference>
<evidence type="ECO:0000256" key="2">
    <source>
        <dbReference type="ARBA" id="ARBA00023134"/>
    </source>
</evidence>
<feature type="domain" description="GB1/RHD3-type G" evidence="4">
    <location>
        <begin position="73"/>
        <end position="308"/>
    </location>
</feature>
<dbReference type="InterPro" id="IPR030386">
    <property type="entry name" value="G_GB1_RHD3_dom"/>
</dbReference>
<dbReference type="InterPro" id="IPR015894">
    <property type="entry name" value="Guanylate-bd_N"/>
</dbReference>
<dbReference type="EMBL" id="CAJPIZ010011397">
    <property type="protein sequence ID" value="CAG2113126.1"/>
    <property type="molecule type" value="Genomic_DNA"/>
</dbReference>
<evidence type="ECO:0000256" key="3">
    <source>
        <dbReference type="PROSITE-ProRule" id="PRU01052"/>
    </source>
</evidence>
<evidence type="ECO:0000313" key="6">
    <source>
        <dbReference type="Proteomes" id="UP000759131"/>
    </source>
</evidence>
<reference evidence="5" key="1">
    <citation type="submission" date="2020-11" db="EMBL/GenBank/DDBJ databases">
        <authorList>
            <person name="Tran Van P."/>
        </authorList>
    </citation>
    <scope>NUCLEOTIDE SEQUENCE</scope>
</reference>
<dbReference type="InterPro" id="IPR027417">
    <property type="entry name" value="P-loop_NTPase"/>
</dbReference>
<accession>A0A7R9L0K2</accession>
<dbReference type="SUPFAM" id="SSF52540">
    <property type="entry name" value="P-loop containing nucleoside triphosphate hydrolases"/>
    <property type="match status" value="1"/>
</dbReference>
<dbReference type="Pfam" id="PF02263">
    <property type="entry name" value="GBP"/>
    <property type="match status" value="1"/>
</dbReference>
<organism evidence="5">
    <name type="scientific">Medioppia subpectinata</name>
    <dbReference type="NCBI Taxonomy" id="1979941"/>
    <lineage>
        <taxon>Eukaryota</taxon>
        <taxon>Metazoa</taxon>
        <taxon>Ecdysozoa</taxon>
        <taxon>Arthropoda</taxon>
        <taxon>Chelicerata</taxon>
        <taxon>Arachnida</taxon>
        <taxon>Acari</taxon>
        <taxon>Acariformes</taxon>
        <taxon>Sarcoptiformes</taxon>
        <taxon>Oribatida</taxon>
        <taxon>Brachypylina</taxon>
        <taxon>Oppioidea</taxon>
        <taxon>Oppiidae</taxon>
        <taxon>Medioppia</taxon>
    </lineage>
</organism>
<keyword evidence="6" id="KW-1185">Reference proteome</keyword>
<dbReference type="PROSITE" id="PS51715">
    <property type="entry name" value="G_GB1_RHD3"/>
    <property type="match status" value="1"/>
</dbReference>
<dbReference type="OrthoDB" id="7788754at2759"/>
<feature type="non-terminal residue" evidence="5">
    <location>
        <position position="312"/>
    </location>
</feature>
<dbReference type="EMBL" id="OC865972">
    <property type="protein sequence ID" value="CAD7632696.1"/>
    <property type="molecule type" value="Genomic_DNA"/>
</dbReference>
<dbReference type="GO" id="GO:0003924">
    <property type="term" value="F:GTPase activity"/>
    <property type="evidence" value="ECO:0007669"/>
    <property type="project" value="InterPro"/>
</dbReference>
<sequence>MIRYPGAPIQVLKVSAEGRFELNLEALSAILLRDSIRDKPVVVVSIAGDFHSGHIHIIIICIQLNRPFRALIGKSFMLNIFLRYLQSGCGTTDDWLGSTDTPLKGFSWRGGSERDTTGILMWSEPFVIKLADDPEMAIVLMNTQGAFDSEYTVRDSATVFALSTMISSIQEYGRLALRQTHEKPLQKLMFLIRDWNIPHEYPYGLVKGQWFLENKLIVNNSQVLDLQRIRRHIRSCFSQIGCYLMPHPGGKVATNPRFDGRVADIDGEFVDYLKTFVPLILHPMNVVVKEIGGRQVTGKQLEYFKVYIHLFD</sequence>
<proteinExistence type="inferred from homology"/>
<evidence type="ECO:0000259" key="4">
    <source>
        <dbReference type="PROSITE" id="PS51715"/>
    </source>
</evidence>
<dbReference type="AlphaFoldDB" id="A0A7R9L0K2"/>
<comment type="similarity">
    <text evidence="3">Belongs to the TRAFAC class dynamin-like GTPase superfamily. GB1/RHD3 GTPase family.</text>
</comment>
<evidence type="ECO:0000313" key="5">
    <source>
        <dbReference type="EMBL" id="CAD7632696.1"/>
    </source>
</evidence>
<protein>
    <recommendedName>
        <fullName evidence="4">GB1/RHD3-type G domain-containing protein</fullName>
    </recommendedName>
</protein>
<dbReference type="Gene3D" id="3.40.50.300">
    <property type="entry name" value="P-loop containing nucleotide triphosphate hydrolases"/>
    <property type="match status" value="3"/>
</dbReference>
<evidence type="ECO:0000256" key="1">
    <source>
        <dbReference type="ARBA" id="ARBA00022741"/>
    </source>
</evidence>
<dbReference type="PANTHER" id="PTHR10751">
    <property type="entry name" value="GUANYLATE BINDING PROTEIN"/>
    <property type="match status" value="1"/>
</dbReference>
<name>A0A7R9L0K2_9ACAR</name>
<keyword evidence="1" id="KW-0547">Nucleotide-binding</keyword>
<dbReference type="Proteomes" id="UP000759131">
    <property type="component" value="Unassembled WGS sequence"/>
</dbReference>
<keyword evidence="2" id="KW-0342">GTP-binding</keyword>